<evidence type="ECO:0000313" key="1">
    <source>
        <dbReference type="EMBL" id="KAI4565022.1"/>
    </source>
</evidence>
<comment type="caution">
    <text evidence="1">The sequence shown here is derived from an EMBL/GenBank/DDBJ whole genome shotgun (WGS) entry which is preliminary data.</text>
</comment>
<sequence>MHRALGSGGDRAAAAAAEPRGFAGGLGAWRPGGGVLWGRGQSRSSVLGRPPLLFCGQCPGSSRVVLGLRDLSTWRCSKAKQREKMNEEHNEHSSDTVDKLLSVSDERLQLHLKETMAALEDKASELHGPFTRRASGLAWLGPVQPLKDQDRECRQQASVLAQVFKSDEGVSDSEGDGVTLFSSAALLSPSGQADAKTLPVMIQEQLDRISEEIRHSLGSYNSLQNRIEPKGSPRGSQDGPGGNPGNSNSSQDSLQKAPKKKGIKSSIGRWFGKKEKGRPGHTSKEALGPGALDTCCPATSKAMKTTQSHSLCPAYLMRFWKIDFEFLLEVIHRVLCEWKRGIFASEKMTEKE</sequence>
<organism evidence="1 2">
    <name type="scientific">Ovis ammon polii x Ovis aries</name>
    <dbReference type="NCBI Taxonomy" id="2918886"/>
    <lineage>
        <taxon>Eukaryota</taxon>
        <taxon>Metazoa</taxon>
        <taxon>Chordata</taxon>
        <taxon>Craniata</taxon>
        <taxon>Vertebrata</taxon>
        <taxon>Euteleostomi</taxon>
        <taxon>Mammalia</taxon>
        <taxon>Eutheria</taxon>
        <taxon>Laurasiatheria</taxon>
        <taxon>Artiodactyla</taxon>
        <taxon>Ruminantia</taxon>
        <taxon>Pecora</taxon>
        <taxon>Bovidae</taxon>
        <taxon>Caprinae</taxon>
        <taxon>Ovis</taxon>
    </lineage>
</organism>
<dbReference type="EMBL" id="CM043044">
    <property type="protein sequence ID" value="KAI4565022.1"/>
    <property type="molecule type" value="Genomic_DNA"/>
</dbReference>
<proteinExistence type="predicted"/>
<reference evidence="1" key="1">
    <citation type="submission" date="2022-03" db="EMBL/GenBank/DDBJ databases">
        <title>Genomic analyses of argali, domestic sheep and their hybrids provide insights into chromosomal evolution, heterosis and genetic basis of agronomic traits.</title>
        <authorList>
            <person name="Li M."/>
        </authorList>
    </citation>
    <scope>NUCLEOTIDE SEQUENCE</scope>
    <source>
        <strain evidence="1">F1 hybrid</strain>
    </source>
</reference>
<dbReference type="Proteomes" id="UP001057279">
    <property type="component" value="Linkage Group LG19"/>
</dbReference>
<protein>
    <submittedName>
        <fullName evidence="1">Uncharacterized protein</fullName>
    </submittedName>
</protein>
<gene>
    <name evidence="1" type="ORF">MJG53_016034</name>
</gene>
<keyword evidence="2" id="KW-1185">Reference proteome</keyword>
<accession>A0ACB9UDL6</accession>
<name>A0ACB9UDL6_9CETA</name>
<evidence type="ECO:0000313" key="2">
    <source>
        <dbReference type="Proteomes" id="UP001057279"/>
    </source>
</evidence>